<dbReference type="AlphaFoldDB" id="A0A0E9VJC1"/>
<feature type="transmembrane region" description="Helical" evidence="1">
    <location>
        <begin position="12"/>
        <end position="30"/>
    </location>
</feature>
<protein>
    <submittedName>
        <fullName evidence="2">Uncharacterized protein</fullName>
    </submittedName>
</protein>
<organism evidence="2">
    <name type="scientific">Anguilla anguilla</name>
    <name type="common">European freshwater eel</name>
    <name type="synonym">Muraena anguilla</name>
    <dbReference type="NCBI Taxonomy" id="7936"/>
    <lineage>
        <taxon>Eukaryota</taxon>
        <taxon>Metazoa</taxon>
        <taxon>Chordata</taxon>
        <taxon>Craniata</taxon>
        <taxon>Vertebrata</taxon>
        <taxon>Euteleostomi</taxon>
        <taxon>Actinopterygii</taxon>
        <taxon>Neopterygii</taxon>
        <taxon>Teleostei</taxon>
        <taxon>Anguilliformes</taxon>
        <taxon>Anguillidae</taxon>
        <taxon>Anguilla</taxon>
    </lineage>
</organism>
<reference evidence="2" key="2">
    <citation type="journal article" date="2015" name="Fish Shellfish Immunol.">
        <title>Early steps in the European eel (Anguilla anguilla)-Vibrio vulnificus interaction in the gills: Role of the RtxA13 toxin.</title>
        <authorList>
            <person name="Callol A."/>
            <person name="Pajuelo D."/>
            <person name="Ebbesson L."/>
            <person name="Teles M."/>
            <person name="MacKenzie S."/>
            <person name="Amaro C."/>
        </authorList>
    </citation>
    <scope>NUCLEOTIDE SEQUENCE</scope>
</reference>
<evidence type="ECO:0000256" key="1">
    <source>
        <dbReference type="SAM" id="Phobius"/>
    </source>
</evidence>
<reference evidence="2" key="1">
    <citation type="submission" date="2014-11" db="EMBL/GenBank/DDBJ databases">
        <authorList>
            <person name="Amaro Gonzalez C."/>
        </authorList>
    </citation>
    <scope>NUCLEOTIDE SEQUENCE</scope>
</reference>
<dbReference type="EMBL" id="GBXM01031057">
    <property type="protein sequence ID" value="JAH77520.1"/>
    <property type="molecule type" value="Transcribed_RNA"/>
</dbReference>
<proteinExistence type="predicted"/>
<keyword evidence="1" id="KW-0472">Membrane</keyword>
<keyword evidence="1" id="KW-1133">Transmembrane helix</keyword>
<keyword evidence="1" id="KW-0812">Transmembrane</keyword>
<evidence type="ECO:0000313" key="2">
    <source>
        <dbReference type="EMBL" id="JAH77520.1"/>
    </source>
</evidence>
<sequence>MGSIPFVYIADYFFPVLECISELFIILISMTPRQYTVHIYCALSLQVP</sequence>
<name>A0A0E9VJC1_ANGAN</name>
<accession>A0A0E9VJC1</accession>